<proteinExistence type="predicted"/>
<accession>A0A7R7EQK9</accession>
<dbReference type="Proteomes" id="UP000595897">
    <property type="component" value="Chromosome"/>
</dbReference>
<dbReference type="RefSeq" id="WP_271713741.1">
    <property type="nucleotide sequence ID" value="NZ_AP024169.1"/>
</dbReference>
<dbReference type="AlphaFoldDB" id="A0A7R7EQK9"/>
<sequence length="232" mass="25751">MKKAIMLLCVITVFGSLGCSRAEIEKKPVVIKENVSLENVSNLSASKKASEVDKKTKATEATTDETEKDKSETKDKPASYTVEVEGVKEKVKGLLHKGDGYEIVYGTEFKYSAKDGVDSYIADNSDPAIYPYVYFSISKIKNKSASDYVKKLSKTRSANGFKTKITKNATIGKYKGTMLSAQAGTKWNSIILNNYIIKKGTYIYNIEVQYFVEATEGYGARIQAMINTFKIK</sequence>
<dbReference type="EMBL" id="AP024169">
    <property type="protein sequence ID" value="BCN32717.1"/>
    <property type="molecule type" value="Genomic_DNA"/>
</dbReference>
<reference evidence="3 4" key="1">
    <citation type="submission" date="2020-11" db="EMBL/GenBank/DDBJ databases">
        <title>Draft genome sequencing of a Lachnospiraceae strain isolated from anoxic soil subjected to BSD treatment.</title>
        <authorList>
            <person name="Uek A."/>
            <person name="Tonouchi A."/>
        </authorList>
    </citation>
    <scope>NUCLEOTIDE SEQUENCE [LARGE SCALE GENOMIC DNA]</scope>
    <source>
        <strain evidence="3 4">TB5</strain>
    </source>
</reference>
<gene>
    <name evidence="3" type="ORF">bsdtb5_40120</name>
</gene>
<feature type="region of interest" description="Disordered" evidence="1">
    <location>
        <begin position="51"/>
        <end position="78"/>
    </location>
</feature>
<evidence type="ECO:0000313" key="3">
    <source>
        <dbReference type="EMBL" id="BCN32717.1"/>
    </source>
</evidence>
<keyword evidence="4" id="KW-1185">Reference proteome</keyword>
<feature type="compositionally biased region" description="Basic and acidic residues" evidence="1">
    <location>
        <begin position="65"/>
        <end position="77"/>
    </location>
</feature>
<feature type="chain" id="PRO_5032658038" description="Lipoprotein" evidence="2">
    <location>
        <begin position="23"/>
        <end position="232"/>
    </location>
</feature>
<evidence type="ECO:0008006" key="5">
    <source>
        <dbReference type="Google" id="ProtNLM"/>
    </source>
</evidence>
<dbReference type="KEGG" id="ahb:bsdtb5_40120"/>
<protein>
    <recommendedName>
        <fullName evidence="5">Lipoprotein</fullName>
    </recommendedName>
</protein>
<feature type="signal peptide" evidence="2">
    <location>
        <begin position="1"/>
        <end position="22"/>
    </location>
</feature>
<name>A0A7R7EQK9_9FIRM</name>
<evidence type="ECO:0000256" key="2">
    <source>
        <dbReference type="SAM" id="SignalP"/>
    </source>
</evidence>
<evidence type="ECO:0000313" key="4">
    <source>
        <dbReference type="Proteomes" id="UP000595897"/>
    </source>
</evidence>
<evidence type="ECO:0000256" key="1">
    <source>
        <dbReference type="SAM" id="MobiDB-lite"/>
    </source>
</evidence>
<keyword evidence="2" id="KW-0732">Signal</keyword>
<dbReference type="PROSITE" id="PS51257">
    <property type="entry name" value="PROKAR_LIPOPROTEIN"/>
    <property type="match status" value="1"/>
</dbReference>
<organism evidence="3 4">
    <name type="scientific">Anaeromicropila herbilytica</name>
    <dbReference type="NCBI Taxonomy" id="2785025"/>
    <lineage>
        <taxon>Bacteria</taxon>
        <taxon>Bacillati</taxon>
        <taxon>Bacillota</taxon>
        <taxon>Clostridia</taxon>
        <taxon>Lachnospirales</taxon>
        <taxon>Lachnospiraceae</taxon>
        <taxon>Anaeromicropila</taxon>
    </lineage>
</organism>